<keyword evidence="4" id="KW-0472">Membrane</keyword>
<evidence type="ECO:0000256" key="4">
    <source>
        <dbReference type="SAM" id="Phobius"/>
    </source>
</evidence>
<keyword evidence="1" id="KW-0677">Repeat</keyword>
<protein>
    <submittedName>
        <fullName evidence="5">Tetratricopeptide repeat protein</fullName>
    </submittedName>
</protein>
<keyword evidence="2 3" id="KW-0802">TPR repeat</keyword>
<evidence type="ECO:0000256" key="3">
    <source>
        <dbReference type="PROSITE-ProRule" id="PRU00339"/>
    </source>
</evidence>
<dbReference type="Gene3D" id="1.25.40.10">
    <property type="entry name" value="Tetratricopeptide repeat domain"/>
    <property type="match status" value="2"/>
</dbReference>
<dbReference type="InterPro" id="IPR011990">
    <property type="entry name" value="TPR-like_helical_dom_sf"/>
</dbReference>
<dbReference type="InterPro" id="IPR051685">
    <property type="entry name" value="Ycf3/AcsC/BcsC/TPR_MFPF"/>
</dbReference>
<dbReference type="Pfam" id="PF13414">
    <property type="entry name" value="TPR_11"/>
    <property type="match status" value="1"/>
</dbReference>
<feature type="repeat" description="TPR" evidence="3">
    <location>
        <begin position="121"/>
        <end position="154"/>
    </location>
</feature>
<dbReference type="SMART" id="SM00028">
    <property type="entry name" value="TPR"/>
    <property type="match status" value="3"/>
</dbReference>
<dbReference type="EMBL" id="JAFIRA010000024">
    <property type="protein sequence ID" value="MCJ2543274.1"/>
    <property type="molecule type" value="Genomic_DNA"/>
</dbReference>
<keyword evidence="4" id="KW-0812">Transmembrane</keyword>
<reference evidence="5" key="1">
    <citation type="submission" date="2021-02" db="EMBL/GenBank/DDBJ databases">
        <title>The CRISPR/cas machinery reduction and long-range gene transfer in the hot spring cyanobacterium Synechococcus.</title>
        <authorList>
            <person name="Dvorak P."/>
            <person name="Jahodarova E."/>
            <person name="Hasler P."/>
            <person name="Poulickova A."/>
        </authorList>
    </citation>
    <scope>NUCLEOTIDE SEQUENCE</scope>
    <source>
        <strain evidence="5">Rupite</strain>
    </source>
</reference>
<dbReference type="RefSeq" id="WP_244350549.1">
    <property type="nucleotide sequence ID" value="NZ_JAFIRA010000024.1"/>
</dbReference>
<feature type="repeat" description="TPR" evidence="3">
    <location>
        <begin position="52"/>
        <end position="85"/>
    </location>
</feature>
<comment type="caution">
    <text evidence="5">The sequence shown here is derived from an EMBL/GenBank/DDBJ whole genome shotgun (WGS) entry which is preliminary data.</text>
</comment>
<evidence type="ECO:0000256" key="2">
    <source>
        <dbReference type="ARBA" id="ARBA00022803"/>
    </source>
</evidence>
<dbReference type="SUPFAM" id="SSF48452">
    <property type="entry name" value="TPR-like"/>
    <property type="match status" value="1"/>
</dbReference>
<dbReference type="PANTHER" id="PTHR44943:SF8">
    <property type="entry name" value="TPR REPEAT-CONTAINING PROTEIN MJ0263"/>
    <property type="match status" value="1"/>
</dbReference>
<proteinExistence type="predicted"/>
<evidence type="ECO:0000256" key="1">
    <source>
        <dbReference type="ARBA" id="ARBA00022737"/>
    </source>
</evidence>
<dbReference type="PANTHER" id="PTHR44943">
    <property type="entry name" value="CELLULOSE SYNTHASE OPERON PROTEIN C"/>
    <property type="match status" value="1"/>
</dbReference>
<keyword evidence="4" id="KW-1133">Transmembrane helix</keyword>
<sequence length="172" mass="19339">MGINAPLLYLSALAGILGVAGFFVLREVLRVRAQEKVLNQLQPRLTKGKGSPQEHYELGSVYLQKRLYDQAIAQMKKALEVAGEDIPLVCNALGFAYFSQEQYDLAIRYYKDAVTADPDYVTGWNNLAHAYEKKNLYGPSLEAYETVLKLDPKNAVAKRRSDSLRKRLQPST</sequence>
<dbReference type="PROSITE" id="PS50005">
    <property type="entry name" value="TPR"/>
    <property type="match status" value="3"/>
</dbReference>
<gene>
    <name evidence="5" type="ORF">JX360_10195</name>
</gene>
<feature type="repeat" description="TPR" evidence="3">
    <location>
        <begin position="87"/>
        <end position="120"/>
    </location>
</feature>
<accession>A0ABT0CBV2</accession>
<dbReference type="Proteomes" id="UP000830835">
    <property type="component" value="Unassembled WGS sequence"/>
</dbReference>
<dbReference type="InterPro" id="IPR019734">
    <property type="entry name" value="TPR_rpt"/>
</dbReference>
<evidence type="ECO:0000313" key="5">
    <source>
        <dbReference type="EMBL" id="MCJ2543274.1"/>
    </source>
</evidence>
<organism evidence="5 6">
    <name type="scientific">Thermostichus vulcanus str. 'Rupite'</name>
    <dbReference type="NCBI Taxonomy" id="2813851"/>
    <lineage>
        <taxon>Bacteria</taxon>
        <taxon>Bacillati</taxon>
        <taxon>Cyanobacteriota</taxon>
        <taxon>Cyanophyceae</taxon>
        <taxon>Thermostichales</taxon>
        <taxon>Thermostichaceae</taxon>
        <taxon>Thermostichus</taxon>
    </lineage>
</organism>
<feature type="transmembrane region" description="Helical" evidence="4">
    <location>
        <begin position="6"/>
        <end position="25"/>
    </location>
</feature>
<evidence type="ECO:0000313" key="6">
    <source>
        <dbReference type="Proteomes" id="UP000830835"/>
    </source>
</evidence>
<keyword evidence="6" id="KW-1185">Reference proteome</keyword>
<dbReference type="Pfam" id="PF13181">
    <property type="entry name" value="TPR_8"/>
    <property type="match status" value="1"/>
</dbReference>
<name>A0ABT0CBV2_THEVL</name>